<dbReference type="InterPro" id="IPR000873">
    <property type="entry name" value="AMP-dep_synth/lig_dom"/>
</dbReference>
<evidence type="ECO:0008006" key="7">
    <source>
        <dbReference type="Google" id="ProtNLM"/>
    </source>
</evidence>
<gene>
    <name evidence="5" type="ORF">BTO30_08220</name>
</gene>
<evidence type="ECO:0000313" key="5">
    <source>
        <dbReference type="EMBL" id="OLN22628.1"/>
    </source>
</evidence>
<evidence type="ECO:0000259" key="4">
    <source>
        <dbReference type="Pfam" id="PF13193"/>
    </source>
</evidence>
<feature type="domain" description="AMP-dependent synthetase/ligase" evidence="3">
    <location>
        <begin position="12"/>
        <end position="351"/>
    </location>
</feature>
<protein>
    <recommendedName>
        <fullName evidence="7">AMP-dependent synthetase</fullName>
    </recommendedName>
</protein>
<evidence type="ECO:0000259" key="3">
    <source>
        <dbReference type="Pfam" id="PF00501"/>
    </source>
</evidence>
<comment type="caution">
    <text evidence="5">The sequence shown here is derived from an EMBL/GenBank/DDBJ whole genome shotgun (WGS) entry which is preliminary data.</text>
</comment>
<dbReference type="InterPro" id="IPR042099">
    <property type="entry name" value="ANL_N_sf"/>
</dbReference>
<evidence type="ECO:0000256" key="2">
    <source>
        <dbReference type="ARBA" id="ARBA00022598"/>
    </source>
</evidence>
<proteinExistence type="inferred from homology"/>
<dbReference type="AlphaFoldDB" id="A0A1Q8Q5M5"/>
<dbReference type="Proteomes" id="UP000185568">
    <property type="component" value="Unassembled WGS sequence"/>
</dbReference>
<dbReference type="Gene3D" id="3.30.300.30">
    <property type="match status" value="1"/>
</dbReference>
<dbReference type="RefSeq" id="WP_075398249.1">
    <property type="nucleotide sequence ID" value="NZ_MSDU01000015.1"/>
</dbReference>
<reference evidence="5 6" key="1">
    <citation type="submission" date="2016-12" db="EMBL/GenBank/DDBJ databases">
        <title>Domibacillus antri genome sequencing.</title>
        <authorList>
            <person name="Verma A."/>
            <person name="Krishnamurthi S."/>
        </authorList>
    </citation>
    <scope>NUCLEOTIDE SEQUENCE [LARGE SCALE GENOMIC DNA]</scope>
    <source>
        <strain evidence="5 6">XD80</strain>
    </source>
</reference>
<dbReference type="OrthoDB" id="9757771at2"/>
<dbReference type="PANTHER" id="PTHR43201">
    <property type="entry name" value="ACYL-COA SYNTHETASE"/>
    <property type="match status" value="1"/>
</dbReference>
<dbReference type="PANTHER" id="PTHR43201:SF5">
    <property type="entry name" value="MEDIUM-CHAIN ACYL-COA LIGASE ACSF2, MITOCHONDRIAL"/>
    <property type="match status" value="1"/>
</dbReference>
<keyword evidence="6" id="KW-1185">Reference proteome</keyword>
<dbReference type="EMBL" id="MSDU01000015">
    <property type="protein sequence ID" value="OLN22628.1"/>
    <property type="molecule type" value="Genomic_DNA"/>
</dbReference>
<dbReference type="GO" id="GO:0006631">
    <property type="term" value="P:fatty acid metabolic process"/>
    <property type="evidence" value="ECO:0007669"/>
    <property type="project" value="TreeGrafter"/>
</dbReference>
<accession>A0A1Q8Q5M5</accession>
<dbReference type="Pfam" id="PF00501">
    <property type="entry name" value="AMP-binding"/>
    <property type="match status" value="1"/>
</dbReference>
<dbReference type="Gene3D" id="3.40.50.12780">
    <property type="entry name" value="N-terminal domain of ligase-like"/>
    <property type="match status" value="1"/>
</dbReference>
<name>A0A1Q8Q5M5_9BACI</name>
<feature type="domain" description="AMP-binding enzyme C-terminal" evidence="4">
    <location>
        <begin position="401"/>
        <end position="470"/>
    </location>
</feature>
<dbReference type="Pfam" id="PF13193">
    <property type="entry name" value="AMP-binding_C"/>
    <property type="match status" value="1"/>
</dbReference>
<evidence type="ECO:0000313" key="6">
    <source>
        <dbReference type="Proteomes" id="UP000185568"/>
    </source>
</evidence>
<organism evidence="5 6">
    <name type="scientific">Domibacillus antri</name>
    <dbReference type="NCBI Taxonomy" id="1714264"/>
    <lineage>
        <taxon>Bacteria</taxon>
        <taxon>Bacillati</taxon>
        <taxon>Bacillota</taxon>
        <taxon>Bacilli</taxon>
        <taxon>Bacillales</taxon>
        <taxon>Bacillaceae</taxon>
        <taxon>Domibacillus</taxon>
    </lineage>
</organism>
<dbReference type="InterPro" id="IPR025110">
    <property type="entry name" value="AMP-bd_C"/>
</dbReference>
<dbReference type="CDD" id="cd04433">
    <property type="entry name" value="AFD_class_I"/>
    <property type="match status" value="1"/>
</dbReference>
<comment type="similarity">
    <text evidence="1">Belongs to the ATP-dependent AMP-binding enzyme family.</text>
</comment>
<dbReference type="InterPro" id="IPR045851">
    <property type="entry name" value="AMP-bd_C_sf"/>
</dbReference>
<keyword evidence="2" id="KW-0436">Ligase</keyword>
<dbReference type="STRING" id="1714264.BTO30_08220"/>
<sequence length="488" mass="55419">MSMFYNWVFDEEKNENKIALSTLTNSYTYGELKKEVEKYTKILSNYGDLKGTRTALIIPSIFTYVSLFLAVNKLGGTVVPISHQFRKHDLTSVLQLTQPHIVFTVNQHDHISHLELLKNWADESGKQTIVYSYDKNEDWAVYLSEGEAYEKDEEKIDVIGCSSGSTGVPKGIMINMESWRNWISQIEGSFGVSKNDLIFSTFPLNSPYGIAWALTSLKNGLKIVFPESFDVFKIIHYLKNNQCNKIVATPSAYNSLNMFLQKEDRSILERLERIMISGEPITPGFIESLKGMDHCKLTGCYGISEQGILLIKEDMRELYETGWDLVKGIEVRIEKDRELVFKSPAVLKGYYKRPDLTTEVLVEGWYHTGDLGELLGNKKIQIIGRKKDMIKKGGQQVIPGEVEQVLLKHKDVKKVSVVGVSHPTFGEKVVAFIVGDKLIAQTELYNLCKSEIAKYKVPDEIHQIKDLPMNQGKVDKLELKRMLAEGDL</sequence>
<dbReference type="GO" id="GO:0031956">
    <property type="term" value="F:medium-chain fatty acid-CoA ligase activity"/>
    <property type="evidence" value="ECO:0007669"/>
    <property type="project" value="TreeGrafter"/>
</dbReference>
<dbReference type="SUPFAM" id="SSF56801">
    <property type="entry name" value="Acetyl-CoA synthetase-like"/>
    <property type="match status" value="1"/>
</dbReference>
<evidence type="ECO:0000256" key="1">
    <source>
        <dbReference type="ARBA" id="ARBA00006432"/>
    </source>
</evidence>